<dbReference type="AlphaFoldDB" id="A0A0N8KLC3"/>
<comment type="similarity">
    <text evidence="1">Belongs to the bacterial solute-binding protein 3 family.</text>
</comment>
<organism evidence="4 5">
    <name type="scientific">Marinobacter excellens HL-55</name>
    <dbReference type="NCBI Taxonomy" id="1305731"/>
    <lineage>
        <taxon>Bacteria</taxon>
        <taxon>Pseudomonadati</taxon>
        <taxon>Pseudomonadota</taxon>
        <taxon>Gammaproteobacteria</taxon>
        <taxon>Pseudomonadales</taxon>
        <taxon>Marinobacteraceae</taxon>
        <taxon>Marinobacter</taxon>
    </lineage>
</organism>
<protein>
    <submittedName>
        <fullName evidence="4">Polar amino acid transport system substrate-binding protein</fullName>
    </submittedName>
</protein>
<proteinExistence type="inferred from homology"/>
<name>A0A0N8KLC3_9GAMM</name>
<dbReference type="PATRIC" id="fig|1305731.5.peg.1430"/>
<evidence type="ECO:0000313" key="4">
    <source>
        <dbReference type="EMBL" id="KPQ30538.1"/>
    </source>
</evidence>
<dbReference type="PANTHER" id="PTHR35936:SF6">
    <property type="entry name" value="AMINO ACID ABC TRANSPORTER SUBSTRATE-BINDING PAAT FAMILY PROTEIN"/>
    <property type="match status" value="1"/>
</dbReference>
<evidence type="ECO:0000259" key="3">
    <source>
        <dbReference type="Pfam" id="PF00497"/>
    </source>
</evidence>
<feature type="domain" description="Solute-binding protein family 3/N-terminal" evidence="3">
    <location>
        <begin position="41"/>
        <end position="267"/>
    </location>
</feature>
<comment type="caution">
    <text evidence="4">The sequence shown here is derived from an EMBL/GenBank/DDBJ whole genome shotgun (WGS) entry which is preliminary data.</text>
</comment>
<gene>
    <name evidence="4" type="ORF">HLUCCX14_00285</name>
</gene>
<sequence>MRVVLLQNVVFRFFTCVVALLLVMSLPILADTRSGFVCDTLVVSGNPEYPPLLWQSDQAPGQLIGAVPAFLREIVAPLGIDVEVRDKGSWARVQRLAQLGEIDLVAGAFMTSERIGYMDYVVPPMMHLPTNVWVPKDRPFVYRHWPDLKGKQGGTLINNSFGQRFDQYAVENLMIDGVRSIDQSFLMALAERVDYVLYEKLQGRVKLGRLGLADQFVALDPPVSREGLFFAFPKRSSCNSVAFREAFMERLTLLSEQKRLDTLIEEYTVRYVGEQ</sequence>
<dbReference type="Proteomes" id="UP000050416">
    <property type="component" value="Unassembled WGS sequence"/>
</dbReference>
<keyword evidence="2" id="KW-0732">Signal</keyword>
<accession>A0A0N8KLC3</accession>
<reference evidence="4 5" key="1">
    <citation type="submission" date="2015-09" db="EMBL/GenBank/DDBJ databases">
        <title>Identification and resolution of microdiversity through metagenomic sequencing of parallel consortia.</title>
        <authorList>
            <person name="Nelson W.C."/>
            <person name="Romine M.F."/>
            <person name="Lindemann S.R."/>
        </authorList>
    </citation>
    <scope>NUCLEOTIDE SEQUENCE [LARGE SCALE GENOMIC DNA]</scope>
    <source>
        <strain evidence="4">HL-55</strain>
    </source>
</reference>
<dbReference type="SUPFAM" id="SSF53850">
    <property type="entry name" value="Periplasmic binding protein-like II"/>
    <property type="match status" value="1"/>
</dbReference>
<dbReference type="PANTHER" id="PTHR35936">
    <property type="entry name" value="MEMBRANE-BOUND LYTIC MUREIN TRANSGLYCOSYLASE F"/>
    <property type="match status" value="1"/>
</dbReference>
<evidence type="ECO:0000313" key="5">
    <source>
        <dbReference type="Proteomes" id="UP000050416"/>
    </source>
</evidence>
<dbReference type="Gene3D" id="3.40.190.10">
    <property type="entry name" value="Periplasmic binding protein-like II"/>
    <property type="match status" value="2"/>
</dbReference>
<dbReference type="InterPro" id="IPR001638">
    <property type="entry name" value="Solute-binding_3/MltF_N"/>
</dbReference>
<evidence type="ECO:0000256" key="2">
    <source>
        <dbReference type="ARBA" id="ARBA00022729"/>
    </source>
</evidence>
<dbReference type="Pfam" id="PF00497">
    <property type="entry name" value="SBP_bac_3"/>
    <property type="match status" value="1"/>
</dbReference>
<dbReference type="EMBL" id="LJZQ01000001">
    <property type="protein sequence ID" value="KPQ30538.1"/>
    <property type="molecule type" value="Genomic_DNA"/>
</dbReference>
<evidence type="ECO:0000256" key="1">
    <source>
        <dbReference type="ARBA" id="ARBA00010333"/>
    </source>
</evidence>
<dbReference type="STRING" id="1305731.GCA_000934705_02751"/>